<accession>A0A9J6BSP8</accession>
<dbReference type="PANTHER" id="PTHR11610:SF150">
    <property type="entry name" value="FI01825P-RELATED"/>
    <property type="match status" value="1"/>
</dbReference>
<keyword evidence="3" id="KW-0964">Secreted</keyword>
<dbReference type="PANTHER" id="PTHR11610">
    <property type="entry name" value="LIPASE"/>
    <property type="match status" value="1"/>
</dbReference>
<protein>
    <recommendedName>
        <fullName evidence="6">Lipase domain-containing protein</fullName>
    </recommendedName>
</protein>
<evidence type="ECO:0000313" key="7">
    <source>
        <dbReference type="EMBL" id="KAG5672358.1"/>
    </source>
</evidence>
<reference evidence="7" key="1">
    <citation type="submission" date="2021-03" db="EMBL/GenBank/DDBJ databases">
        <title>Chromosome level genome of the anhydrobiotic midge Polypedilum vanderplanki.</title>
        <authorList>
            <person name="Yoshida Y."/>
            <person name="Kikawada T."/>
            <person name="Gusev O."/>
        </authorList>
    </citation>
    <scope>NUCLEOTIDE SEQUENCE</scope>
    <source>
        <strain evidence="7">NIAS01</strain>
        <tissue evidence="7">Whole body or cell culture</tissue>
    </source>
</reference>
<dbReference type="GO" id="GO:0017171">
    <property type="term" value="F:serine hydrolase activity"/>
    <property type="evidence" value="ECO:0007669"/>
    <property type="project" value="TreeGrafter"/>
</dbReference>
<gene>
    <name evidence="7" type="ORF">PVAND_002491</name>
</gene>
<dbReference type="GO" id="GO:0016298">
    <property type="term" value="F:lipase activity"/>
    <property type="evidence" value="ECO:0007669"/>
    <property type="project" value="InterPro"/>
</dbReference>
<comment type="caution">
    <text evidence="7">The sequence shown here is derived from an EMBL/GenBank/DDBJ whole genome shotgun (WGS) entry which is preliminary data.</text>
</comment>
<dbReference type="GO" id="GO:0005615">
    <property type="term" value="C:extracellular space"/>
    <property type="evidence" value="ECO:0007669"/>
    <property type="project" value="TreeGrafter"/>
</dbReference>
<evidence type="ECO:0000256" key="5">
    <source>
        <dbReference type="SAM" id="SignalP"/>
    </source>
</evidence>
<evidence type="ECO:0000259" key="6">
    <source>
        <dbReference type="Pfam" id="PF00151"/>
    </source>
</evidence>
<dbReference type="EMBL" id="JADBJN010000003">
    <property type="protein sequence ID" value="KAG5672358.1"/>
    <property type="molecule type" value="Genomic_DNA"/>
</dbReference>
<feature type="signal peptide" evidence="5">
    <location>
        <begin position="1"/>
        <end position="16"/>
    </location>
</feature>
<name>A0A9J6BSP8_POLVA</name>
<keyword evidence="8" id="KW-1185">Reference proteome</keyword>
<dbReference type="Pfam" id="PF00151">
    <property type="entry name" value="Lipase"/>
    <property type="match status" value="1"/>
</dbReference>
<dbReference type="InterPro" id="IPR000734">
    <property type="entry name" value="TAG_lipase"/>
</dbReference>
<dbReference type="Proteomes" id="UP001107558">
    <property type="component" value="Chromosome 3"/>
</dbReference>
<evidence type="ECO:0000313" key="8">
    <source>
        <dbReference type="Proteomes" id="UP001107558"/>
    </source>
</evidence>
<evidence type="ECO:0000256" key="2">
    <source>
        <dbReference type="ARBA" id="ARBA00010701"/>
    </source>
</evidence>
<organism evidence="7 8">
    <name type="scientific">Polypedilum vanderplanki</name>
    <name type="common">Sleeping chironomid midge</name>
    <dbReference type="NCBI Taxonomy" id="319348"/>
    <lineage>
        <taxon>Eukaryota</taxon>
        <taxon>Metazoa</taxon>
        <taxon>Ecdysozoa</taxon>
        <taxon>Arthropoda</taxon>
        <taxon>Hexapoda</taxon>
        <taxon>Insecta</taxon>
        <taxon>Pterygota</taxon>
        <taxon>Neoptera</taxon>
        <taxon>Endopterygota</taxon>
        <taxon>Diptera</taxon>
        <taxon>Nematocera</taxon>
        <taxon>Chironomoidea</taxon>
        <taxon>Chironomidae</taxon>
        <taxon>Chironominae</taxon>
        <taxon>Polypedilum</taxon>
        <taxon>Polypedilum</taxon>
    </lineage>
</organism>
<feature type="chain" id="PRO_5039953269" description="Lipase domain-containing protein" evidence="5">
    <location>
        <begin position="17"/>
        <end position="313"/>
    </location>
</feature>
<dbReference type="InterPro" id="IPR013818">
    <property type="entry name" value="Lipase"/>
</dbReference>
<feature type="domain" description="Lipase" evidence="6">
    <location>
        <begin position="34"/>
        <end position="285"/>
    </location>
</feature>
<dbReference type="Gene3D" id="3.40.50.1820">
    <property type="entry name" value="alpha/beta hydrolase"/>
    <property type="match status" value="1"/>
</dbReference>
<evidence type="ECO:0000256" key="4">
    <source>
        <dbReference type="RuleBase" id="RU004262"/>
    </source>
</evidence>
<dbReference type="InterPro" id="IPR029058">
    <property type="entry name" value="AB_hydrolase_fold"/>
</dbReference>
<proteinExistence type="inferred from homology"/>
<dbReference type="AlphaFoldDB" id="A0A9J6BSP8"/>
<evidence type="ECO:0000256" key="1">
    <source>
        <dbReference type="ARBA" id="ARBA00004613"/>
    </source>
</evidence>
<dbReference type="GO" id="GO:0016042">
    <property type="term" value="P:lipid catabolic process"/>
    <property type="evidence" value="ECO:0007669"/>
    <property type="project" value="TreeGrafter"/>
</dbReference>
<keyword evidence="5" id="KW-0732">Signal</keyword>
<evidence type="ECO:0000256" key="3">
    <source>
        <dbReference type="ARBA" id="ARBA00022525"/>
    </source>
</evidence>
<dbReference type="PRINTS" id="PR00821">
    <property type="entry name" value="TAGLIPASE"/>
</dbReference>
<comment type="similarity">
    <text evidence="2 4">Belongs to the AB hydrolase superfamily. Lipase family.</text>
</comment>
<comment type="subcellular location">
    <subcellularLocation>
        <location evidence="1">Secreted</location>
    </subcellularLocation>
</comment>
<dbReference type="SUPFAM" id="SSF53474">
    <property type="entry name" value="alpha/beta-Hydrolases"/>
    <property type="match status" value="1"/>
</dbReference>
<dbReference type="OrthoDB" id="199913at2759"/>
<sequence>MKALVILTLTITCVLATPIDFNETEVQPSFDVYRDVRLLLSTRRNRGNPYRLLFRNLENLRASPFDPEKPIRVLIHGWWEDDTSDISVETSEELLNYYDNNVIFVDWSEGSRTINYIGAANRVDPVGFFVASQLNWMRENGFTHFDRVFVIGFSLGAHAAGFVGKNTGGQLFSIVGLDPAGPLFREGRPEGRIDASDARHVECLHTNGGLIGLGIGAHICAADFFPNGGSSQRGCLTNTCSHLRAVSFFVESIQNNGFHSQRCTSELQASRENCNSGGGQWFGHTDNARNNLRGIFHFATNRNEPFAQGPFRN</sequence>